<dbReference type="InParanoid" id="A0A3R7JL61"/>
<name>A0A3R7JL61_CLOSI</name>
<reference evidence="1 2" key="2">
    <citation type="journal article" date="2021" name="Genomics">
        <title>High-quality reference genome for Clonorchis sinensis.</title>
        <authorList>
            <person name="Young N.D."/>
            <person name="Stroehlein A.J."/>
            <person name="Kinkar L."/>
            <person name="Wang T."/>
            <person name="Sohn W.M."/>
            <person name="Chang B.C.H."/>
            <person name="Kaur P."/>
            <person name="Weisz D."/>
            <person name="Dudchenko O."/>
            <person name="Aiden E.L."/>
            <person name="Korhonen P.K."/>
            <person name="Gasser R.B."/>
        </authorList>
    </citation>
    <scope>NUCLEOTIDE SEQUENCE [LARGE SCALE GENOMIC DNA]</scope>
    <source>
        <strain evidence="1">Cs-k2</strain>
    </source>
</reference>
<organism evidence="1 2">
    <name type="scientific">Clonorchis sinensis</name>
    <name type="common">Chinese liver fluke</name>
    <dbReference type="NCBI Taxonomy" id="79923"/>
    <lineage>
        <taxon>Eukaryota</taxon>
        <taxon>Metazoa</taxon>
        <taxon>Spiralia</taxon>
        <taxon>Lophotrochozoa</taxon>
        <taxon>Platyhelminthes</taxon>
        <taxon>Trematoda</taxon>
        <taxon>Digenea</taxon>
        <taxon>Opisthorchiida</taxon>
        <taxon>Opisthorchiata</taxon>
        <taxon>Opisthorchiidae</taxon>
        <taxon>Clonorchis</taxon>
    </lineage>
</organism>
<gene>
    <name evidence="1" type="ORF">CSKR_104663</name>
</gene>
<dbReference type="EMBL" id="NIRI02000056">
    <property type="protein sequence ID" value="KAG5445398.1"/>
    <property type="molecule type" value="Genomic_DNA"/>
</dbReference>
<sequence length="141" mass="16196">MKMIVQVRFRAIWVQLENEVKGTCGPRLPDEPQEGRNRSWAVTIFNNLMSRHSPPVSVNLMLSLNPNWTDFDKCNQLQINLGFMRDPAELLVCDILQLKVLHRGRFMFQASKIHSFANEFGFARESPGTQLNLPFAMFSGN</sequence>
<comment type="caution">
    <text evidence="1">The sequence shown here is derived from an EMBL/GenBank/DDBJ whole genome shotgun (WGS) entry which is preliminary data.</text>
</comment>
<dbReference type="AlphaFoldDB" id="A0A3R7JL61"/>
<evidence type="ECO:0000313" key="1">
    <source>
        <dbReference type="EMBL" id="KAG5445398.1"/>
    </source>
</evidence>
<proteinExistence type="predicted"/>
<reference evidence="1 2" key="1">
    <citation type="journal article" date="2018" name="Biotechnol. Adv.">
        <title>Improved genomic resources and new bioinformatic workflow for the carcinogenic parasite Clonorchis sinensis: Biotechnological implications.</title>
        <authorList>
            <person name="Wang D."/>
            <person name="Korhonen P.K."/>
            <person name="Gasser R.B."/>
            <person name="Young N.D."/>
        </authorList>
    </citation>
    <scope>NUCLEOTIDE SEQUENCE [LARGE SCALE GENOMIC DNA]</scope>
    <source>
        <strain evidence="1">Cs-k2</strain>
    </source>
</reference>
<evidence type="ECO:0000313" key="2">
    <source>
        <dbReference type="Proteomes" id="UP000286415"/>
    </source>
</evidence>
<accession>A0A3R7JL61</accession>
<keyword evidence="2" id="KW-1185">Reference proteome</keyword>
<dbReference type="Proteomes" id="UP000286415">
    <property type="component" value="Unassembled WGS sequence"/>
</dbReference>
<protein>
    <submittedName>
        <fullName evidence="1">Uncharacterized protein</fullName>
    </submittedName>
</protein>